<dbReference type="SUPFAM" id="SSF53300">
    <property type="entry name" value="vWA-like"/>
    <property type="match status" value="1"/>
</dbReference>
<keyword evidence="4" id="KW-1185">Reference proteome</keyword>
<feature type="compositionally biased region" description="Acidic residues" evidence="1">
    <location>
        <begin position="57"/>
        <end position="67"/>
    </location>
</feature>
<dbReference type="PROSITE" id="PS50234">
    <property type="entry name" value="VWFA"/>
    <property type="match status" value="1"/>
</dbReference>
<evidence type="ECO:0000256" key="1">
    <source>
        <dbReference type="SAM" id="MobiDB-lite"/>
    </source>
</evidence>
<gene>
    <name evidence="3" type="ORF">NF556_01360</name>
</gene>
<feature type="compositionally biased region" description="Low complexity" evidence="1">
    <location>
        <begin position="71"/>
        <end position="89"/>
    </location>
</feature>
<evidence type="ECO:0000259" key="2">
    <source>
        <dbReference type="PROSITE" id="PS50234"/>
    </source>
</evidence>
<dbReference type="SMART" id="SM00327">
    <property type="entry name" value="VWA"/>
    <property type="match status" value="1"/>
</dbReference>
<dbReference type="Pfam" id="PF00092">
    <property type="entry name" value="VWA"/>
    <property type="match status" value="1"/>
</dbReference>
<evidence type="ECO:0000313" key="4">
    <source>
        <dbReference type="Proteomes" id="UP001056455"/>
    </source>
</evidence>
<dbReference type="Gene3D" id="3.40.50.410">
    <property type="entry name" value="von Willebrand factor, type A domain"/>
    <property type="match status" value="1"/>
</dbReference>
<evidence type="ECO:0000313" key="3">
    <source>
        <dbReference type="EMBL" id="USQ80340.1"/>
    </source>
</evidence>
<dbReference type="InterPro" id="IPR036465">
    <property type="entry name" value="vWFA_dom_sf"/>
</dbReference>
<feature type="domain" description="VWFA" evidence="2">
    <location>
        <begin position="369"/>
        <end position="567"/>
    </location>
</feature>
<organism evidence="3 4">
    <name type="scientific">Ornithinimicrobium faecis</name>
    <dbReference type="NCBI Taxonomy" id="2934158"/>
    <lineage>
        <taxon>Bacteria</taxon>
        <taxon>Bacillati</taxon>
        <taxon>Actinomycetota</taxon>
        <taxon>Actinomycetes</taxon>
        <taxon>Micrococcales</taxon>
        <taxon>Ornithinimicrobiaceae</taxon>
        <taxon>Ornithinimicrobium</taxon>
    </lineage>
</organism>
<reference evidence="3" key="1">
    <citation type="submission" date="2022-06" db="EMBL/GenBank/DDBJ databases">
        <title>Ornithinimicrobium HY1793.</title>
        <authorList>
            <person name="Huang Y."/>
        </authorList>
    </citation>
    <scope>NUCLEOTIDE SEQUENCE</scope>
    <source>
        <strain evidence="3">HY1793</strain>
    </source>
</reference>
<name>A0ABY4YV45_9MICO</name>
<dbReference type="RefSeq" id="WP_252593716.1">
    <property type="nucleotide sequence ID" value="NZ_CP099489.1"/>
</dbReference>
<proteinExistence type="predicted"/>
<feature type="region of interest" description="Disordered" evidence="1">
    <location>
        <begin position="39"/>
        <end position="89"/>
    </location>
</feature>
<sequence>MSRHRREEQTSLKRPMAILIAVLVAALAIFGVVQALGGDEPSDGDDASTQQSGSGAGDDEATGDDVGADGAGTTADDADANGSDAEAVTGGAADAACEATHEVTVLASPEIAPVVKDVTESQVECTTYTVVSQPPLEVAASFASGTAPDAQVWIPSSPAFADAVSEAGAALETGPVVATSPVVLAAEQSVFDEVAGSLAEEPTWADLVTAEVPLVVGDPAQDPATLATLLAAQAGLGDSDAAQVLTQNLMVDLAQNATADPAGAVATGLPIFVPSTAAQVAASADSDVALAGLTPRGGAGALSYPFVVLPGAAGEPGVAELQEALLGADAAATFESGGFTAGDSGATPTDEAAVAALTEQWGALNPPSRLLAIIDVSGSMDEQVGDTTRIAITSQAAGMGLGMFPDDSAVGLWAFSTDRGPDGEDYAEILPVRPLTQDVDGQTQRELLEEASAGLTEDFTTGDTGLHDTILAAYLHMQQDWEPGYVSSIVLLTDGVNDDSTGGLSEAELIAELEDAADPEREVRLILIGMGPDVDSAALDRVATAVGGQSFTAEDPRDIGQVFVQAIAARHG</sequence>
<dbReference type="InterPro" id="IPR002035">
    <property type="entry name" value="VWF_A"/>
</dbReference>
<dbReference type="Proteomes" id="UP001056455">
    <property type="component" value="Chromosome"/>
</dbReference>
<accession>A0ABY4YV45</accession>
<dbReference type="EMBL" id="CP099489">
    <property type="protein sequence ID" value="USQ80340.1"/>
    <property type="molecule type" value="Genomic_DNA"/>
</dbReference>
<dbReference type="SUPFAM" id="SSF53850">
    <property type="entry name" value="Periplasmic binding protein-like II"/>
    <property type="match status" value="1"/>
</dbReference>
<dbReference type="Pfam" id="PF13531">
    <property type="entry name" value="SBP_bac_11"/>
    <property type="match status" value="1"/>
</dbReference>
<protein>
    <submittedName>
        <fullName evidence="3">Substrate-binding and VWA domain-containing protein</fullName>
    </submittedName>
</protein>